<accession>A0A2U3KUV1</accession>
<protein>
    <submittedName>
        <fullName evidence="2">YbaK/prolyl-tRNA synthetase associated region</fullName>
    </submittedName>
</protein>
<dbReference type="EMBL" id="OMOD01000143">
    <property type="protein sequence ID" value="SPF43428.1"/>
    <property type="molecule type" value="Genomic_DNA"/>
</dbReference>
<dbReference type="OrthoDB" id="9786549at2"/>
<dbReference type="InterPro" id="IPR036754">
    <property type="entry name" value="YbaK/aa-tRNA-synt-asso_dom_sf"/>
</dbReference>
<dbReference type="SUPFAM" id="SSF55826">
    <property type="entry name" value="YbaK/ProRS associated domain"/>
    <property type="match status" value="1"/>
</dbReference>
<reference evidence="3" key="1">
    <citation type="submission" date="2018-02" db="EMBL/GenBank/DDBJ databases">
        <authorList>
            <person name="Hausmann B."/>
        </authorList>
    </citation>
    <scope>NUCLEOTIDE SEQUENCE [LARGE SCALE GENOMIC DNA]</scope>
    <source>
        <strain evidence="3">Peat soil MAG SbA1</strain>
    </source>
</reference>
<keyword evidence="2" id="KW-0436">Ligase</keyword>
<proteinExistence type="predicted"/>
<dbReference type="AlphaFoldDB" id="A0A2U3KUV1"/>
<evidence type="ECO:0000313" key="2">
    <source>
        <dbReference type="EMBL" id="SPF43428.1"/>
    </source>
</evidence>
<organism evidence="2 3">
    <name type="scientific">Candidatus Sulfotelmatobacter kueseliae</name>
    <dbReference type="NCBI Taxonomy" id="2042962"/>
    <lineage>
        <taxon>Bacteria</taxon>
        <taxon>Pseudomonadati</taxon>
        <taxon>Acidobacteriota</taxon>
        <taxon>Terriglobia</taxon>
        <taxon>Terriglobales</taxon>
        <taxon>Candidatus Korobacteraceae</taxon>
        <taxon>Candidatus Sulfotelmatobacter</taxon>
    </lineage>
</organism>
<dbReference type="CDD" id="cd04332">
    <property type="entry name" value="YbaK_like"/>
    <property type="match status" value="1"/>
</dbReference>
<gene>
    <name evidence="2" type="ORF">SBA1_490009</name>
</gene>
<evidence type="ECO:0000259" key="1">
    <source>
        <dbReference type="Pfam" id="PF04073"/>
    </source>
</evidence>
<dbReference type="GO" id="GO:0004812">
    <property type="term" value="F:aminoacyl-tRNA ligase activity"/>
    <property type="evidence" value="ECO:0007669"/>
    <property type="project" value="UniProtKB-KW"/>
</dbReference>
<dbReference type="Proteomes" id="UP000238701">
    <property type="component" value="Unassembled WGS sequence"/>
</dbReference>
<sequence>MPLTKLREFLDSHNVKYLVVSHSVAYTAQGIAALVHLSGKKLAKTVMVRIDGKLAMAVVPASFHVDLDLLRTAAGAQTVEIATEKEFRNAFPDCETGAMPPFGNLYGMAVYADASLGENEEITFNAGTHRELVRMAWADVVRLVNPKVVNLTHRSLAAA</sequence>
<evidence type="ECO:0000313" key="3">
    <source>
        <dbReference type="Proteomes" id="UP000238701"/>
    </source>
</evidence>
<dbReference type="InterPro" id="IPR007214">
    <property type="entry name" value="YbaK/aa-tRNA-synth-assoc-dom"/>
</dbReference>
<dbReference type="Pfam" id="PF04073">
    <property type="entry name" value="tRNA_edit"/>
    <property type="match status" value="1"/>
</dbReference>
<keyword evidence="2" id="KW-0030">Aminoacyl-tRNA synthetase</keyword>
<name>A0A2U3KUV1_9BACT</name>
<dbReference type="Gene3D" id="3.90.960.10">
    <property type="entry name" value="YbaK/aminoacyl-tRNA synthetase-associated domain"/>
    <property type="match status" value="1"/>
</dbReference>
<dbReference type="GO" id="GO:0002161">
    <property type="term" value="F:aminoacyl-tRNA deacylase activity"/>
    <property type="evidence" value="ECO:0007669"/>
    <property type="project" value="InterPro"/>
</dbReference>
<feature type="domain" description="YbaK/aminoacyl-tRNA synthetase-associated" evidence="1">
    <location>
        <begin position="22"/>
        <end position="143"/>
    </location>
</feature>